<dbReference type="Gene3D" id="3.40.1730.10">
    <property type="entry name" value="pa0076 domain"/>
    <property type="match status" value="1"/>
</dbReference>
<dbReference type="InterPro" id="IPR038225">
    <property type="entry name" value="TagF_sf"/>
</dbReference>
<evidence type="ECO:0000313" key="2">
    <source>
        <dbReference type="Proteomes" id="UP000580043"/>
    </source>
</evidence>
<keyword evidence="2" id="KW-1185">Reference proteome</keyword>
<reference evidence="1 2" key="1">
    <citation type="submission" date="2020-04" db="EMBL/GenBank/DDBJ databases">
        <title>Zoogloea sp. G-4-1-14 isolated from soil.</title>
        <authorList>
            <person name="Dahal R.H."/>
        </authorList>
    </citation>
    <scope>NUCLEOTIDE SEQUENCE [LARGE SCALE GENOMIC DNA]</scope>
    <source>
        <strain evidence="1 2">G-4-1-14</strain>
    </source>
</reference>
<dbReference type="AlphaFoldDB" id="A0A848FXY7"/>
<dbReference type="PIRSF" id="PIRSF029287">
    <property type="entry name" value="UCP029287"/>
    <property type="match status" value="1"/>
</dbReference>
<accession>A0A848FXY7</accession>
<dbReference type="Proteomes" id="UP000580043">
    <property type="component" value="Unassembled WGS sequence"/>
</dbReference>
<evidence type="ECO:0000313" key="1">
    <source>
        <dbReference type="EMBL" id="NML24748.1"/>
    </source>
</evidence>
<dbReference type="NCBIfam" id="TIGR03373">
    <property type="entry name" value="VI_minor_4"/>
    <property type="match status" value="1"/>
</dbReference>
<name>A0A848FXY7_9RHOO</name>
<protein>
    <submittedName>
        <fullName evidence="1">Type VI secretion system-associated protein TagF</fullName>
    </submittedName>
</protein>
<dbReference type="Pfam" id="PF09867">
    <property type="entry name" value="TagF_N"/>
    <property type="match status" value="1"/>
</dbReference>
<organism evidence="1 2">
    <name type="scientific">Zoogloea dura</name>
    <dbReference type="NCBI Taxonomy" id="2728840"/>
    <lineage>
        <taxon>Bacteria</taxon>
        <taxon>Pseudomonadati</taxon>
        <taxon>Pseudomonadota</taxon>
        <taxon>Betaproteobacteria</taxon>
        <taxon>Rhodocyclales</taxon>
        <taxon>Zoogloeaceae</taxon>
        <taxon>Zoogloea</taxon>
    </lineage>
</organism>
<dbReference type="InterPro" id="IPR017748">
    <property type="entry name" value="TagF"/>
</dbReference>
<proteinExistence type="predicted"/>
<dbReference type="EMBL" id="JABBGA010000002">
    <property type="protein sequence ID" value="NML24748.1"/>
    <property type="molecule type" value="Genomic_DNA"/>
</dbReference>
<sequence>MTAGWYGKLPALGDFAQRRLEQDFITGWDAWLQGVIVESQRVLGGDWLATYLRAPVWRFVLAPGVMGARSWSGILLPSVDRVGRYFPLTVCAPLPTFNWSAQEAAALDAWMNRLEDAARACLTHDATVAGFETALTAAGSFDLEPPSLPGATMLASLKARSRACTLPRSPGQAPAFELLAGAALNELLGGYSLWWDSDGQQARAFAHLPPGPAFVDMLRAGPAA</sequence>
<gene>
    <name evidence="1" type="primary">tagF</name>
    <name evidence="1" type="ORF">HHL15_03275</name>
</gene>
<dbReference type="RefSeq" id="WP_169144397.1">
    <property type="nucleotide sequence ID" value="NZ_JABBGA010000002.1"/>
</dbReference>
<comment type="caution">
    <text evidence="1">The sequence shown here is derived from an EMBL/GenBank/DDBJ whole genome shotgun (WGS) entry which is preliminary data.</text>
</comment>